<dbReference type="SUPFAM" id="SSF52540">
    <property type="entry name" value="P-loop containing nucleoside triphosphate hydrolases"/>
    <property type="match status" value="1"/>
</dbReference>
<dbReference type="SUPFAM" id="SSF50978">
    <property type="entry name" value="WD40 repeat-like"/>
    <property type="match status" value="1"/>
</dbReference>
<dbReference type="Pfam" id="PF00400">
    <property type="entry name" value="WD40"/>
    <property type="match status" value="7"/>
</dbReference>
<dbReference type="PROSITE" id="PS50837">
    <property type="entry name" value="NACHT"/>
    <property type="match status" value="1"/>
</dbReference>
<reference evidence="6" key="2">
    <citation type="submission" date="2015-01" db="EMBL/GenBank/DDBJ databases">
        <title>Evolutionary Origins and Diversification of the Mycorrhizal Mutualists.</title>
        <authorList>
            <consortium name="DOE Joint Genome Institute"/>
            <consortium name="Mycorrhizal Genomics Consortium"/>
            <person name="Kohler A."/>
            <person name="Kuo A."/>
            <person name="Nagy L.G."/>
            <person name="Floudas D."/>
            <person name="Copeland A."/>
            <person name="Barry K.W."/>
            <person name="Cichocki N."/>
            <person name="Veneault-Fourrey C."/>
            <person name="LaButti K."/>
            <person name="Lindquist E.A."/>
            <person name="Lipzen A."/>
            <person name="Lundell T."/>
            <person name="Morin E."/>
            <person name="Murat C."/>
            <person name="Riley R."/>
            <person name="Ohm R."/>
            <person name="Sun H."/>
            <person name="Tunlid A."/>
            <person name="Henrissat B."/>
            <person name="Grigoriev I.V."/>
            <person name="Hibbett D.S."/>
            <person name="Martin F."/>
        </authorList>
    </citation>
    <scope>NUCLEOTIDE SEQUENCE [LARGE SCALE GENOMIC DNA]</scope>
    <source>
        <strain evidence="6">Foug A</strain>
    </source>
</reference>
<dbReference type="PROSITE" id="PS50082">
    <property type="entry name" value="WD_REPEATS_2"/>
    <property type="match status" value="7"/>
</dbReference>
<reference evidence="5 6" key="1">
    <citation type="submission" date="2014-04" db="EMBL/GenBank/DDBJ databases">
        <authorList>
            <consortium name="DOE Joint Genome Institute"/>
            <person name="Kuo A."/>
            <person name="Kohler A."/>
            <person name="Nagy L.G."/>
            <person name="Floudas D."/>
            <person name="Copeland A."/>
            <person name="Barry K.W."/>
            <person name="Cichocki N."/>
            <person name="Veneault-Fourrey C."/>
            <person name="LaButti K."/>
            <person name="Lindquist E.A."/>
            <person name="Lipzen A."/>
            <person name="Lundell T."/>
            <person name="Morin E."/>
            <person name="Murat C."/>
            <person name="Sun H."/>
            <person name="Tunlid A."/>
            <person name="Henrissat B."/>
            <person name="Grigoriev I.V."/>
            <person name="Hibbett D.S."/>
            <person name="Martin F."/>
            <person name="Nordberg H.P."/>
            <person name="Cantor M.N."/>
            <person name="Hua S.X."/>
        </authorList>
    </citation>
    <scope>NUCLEOTIDE SEQUENCE [LARGE SCALE GENOMIC DNA]</scope>
    <source>
        <strain evidence="5 6">Foug A</strain>
    </source>
</reference>
<dbReference type="OrthoDB" id="163438at2759"/>
<feature type="non-terminal residue" evidence="5">
    <location>
        <position position="1"/>
    </location>
</feature>
<feature type="repeat" description="WD" evidence="3">
    <location>
        <begin position="790"/>
        <end position="831"/>
    </location>
</feature>
<dbReference type="EMBL" id="KN822005">
    <property type="protein sequence ID" value="KIM69859.1"/>
    <property type="molecule type" value="Genomic_DNA"/>
</dbReference>
<name>A0A0C3ENU0_9AGAM</name>
<evidence type="ECO:0000313" key="5">
    <source>
        <dbReference type="EMBL" id="KIM69859.1"/>
    </source>
</evidence>
<keyword evidence="6" id="KW-1185">Reference proteome</keyword>
<evidence type="ECO:0000256" key="2">
    <source>
        <dbReference type="ARBA" id="ARBA00022737"/>
    </source>
</evidence>
<feature type="repeat" description="WD" evidence="3">
    <location>
        <begin position="714"/>
        <end position="742"/>
    </location>
</feature>
<evidence type="ECO:0000256" key="3">
    <source>
        <dbReference type="PROSITE-ProRule" id="PRU00221"/>
    </source>
</evidence>
<dbReference type="Pfam" id="PF24883">
    <property type="entry name" value="NPHP3_N"/>
    <property type="match status" value="1"/>
</dbReference>
<organism evidence="5 6">
    <name type="scientific">Scleroderma citrinum Foug A</name>
    <dbReference type="NCBI Taxonomy" id="1036808"/>
    <lineage>
        <taxon>Eukaryota</taxon>
        <taxon>Fungi</taxon>
        <taxon>Dikarya</taxon>
        <taxon>Basidiomycota</taxon>
        <taxon>Agaricomycotina</taxon>
        <taxon>Agaricomycetes</taxon>
        <taxon>Agaricomycetidae</taxon>
        <taxon>Boletales</taxon>
        <taxon>Sclerodermatineae</taxon>
        <taxon>Sclerodermataceae</taxon>
        <taxon>Scleroderma</taxon>
    </lineage>
</organism>
<dbReference type="InterPro" id="IPR056884">
    <property type="entry name" value="NPHP3-like_N"/>
</dbReference>
<dbReference type="PRINTS" id="PR00320">
    <property type="entry name" value="GPROTEINBRPT"/>
</dbReference>
<dbReference type="InterPro" id="IPR007111">
    <property type="entry name" value="NACHT_NTPase"/>
</dbReference>
<evidence type="ECO:0000256" key="1">
    <source>
        <dbReference type="ARBA" id="ARBA00022574"/>
    </source>
</evidence>
<dbReference type="PANTHER" id="PTHR44129">
    <property type="entry name" value="WD REPEAT-CONTAINING PROTEIN POP1"/>
    <property type="match status" value="1"/>
</dbReference>
<evidence type="ECO:0000313" key="6">
    <source>
        <dbReference type="Proteomes" id="UP000053989"/>
    </source>
</evidence>
<dbReference type="Gene3D" id="3.40.50.300">
    <property type="entry name" value="P-loop containing nucleotide triphosphate hydrolases"/>
    <property type="match status" value="1"/>
</dbReference>
<gene>
    <name evidence="5" type="ORF">SCLCIDRAFT_1160037</name>
</gene>
<dbReference type="AlphaFoldDB" id="A0A0C3ENU0"/>
<feature type="repeat" description="WD" evidence="3">
    <location>
        <begin position="746"/>
        <end position="787"/>
    </location>
</feature>
<dbReference type="InterPro" id="IPR001680">
    <property type="entry name" value="WD40_rpt"/>
</dbReference>
<dbReference type="STRING" id="1036808.A0A0C3ENU0"/>
<proteinExistence type="predicted"/>
<evidence type="ECO:0000259" key="4">
    <source>
        <dbReference type="PROSITE" id="PS50837"/>
    </source>
</evidence>
<dbReference type="HOGENOM" id="CLU_000288_6_0_1"/>
<dbReference type="InterPro" id="IPR020472">
    <property type="entry name" value="WD40_PAC1"/>
</dbReference>
<feature type="repeat" description="WD" evidence="3">
    <location>
        <begin position="671"/>
        <end position="712"/>
    </location>
</feature>
<dbReference type="CDD" id="cd00200">
    <property type="entry name" value="WD40"/>
    <property type="match status" value="1"/>
</dbReference>
<dbReference type="SMART" id="SM00320">
    <property type="entry name" value="WD40"/>
    <property type="match status" value="7"/>
</dbReference>
<dbReference type="InterPro" id="IPR027417">
    <property type="entry name" value="P-loop_NTPase"/>
</dbReference>
<dbReference type="PROSITE" id="PS00678">
    <property type="entry name" value="WD_REPEATS_1"/>
    <property type="match status" value="6"/>
</dbReference>
<dbReference type="Gene3D" id="2.130.10.10">
    <property type="entry name" value="YVTN repeat-like/Quinoprotein amine dehydrogenase"/>
    <property type="match status" value="4"/>
</dbReference>
<feature type="repeat" description="WD" evidence="3">
    <location>
        <begin position="585"/>
        <end position="626"/>
    </location>
</feature>
<dbReference type="Proteomes" id="UP000053989">
    <property type="component" value="Unassembled WGS sequence"/>
</dbReference>
<keyword evidence="1 3" id="KW-0853">WD repeat</keyword>
<dbReference type="InterPro" id="IPR036322">
    <property type="entry name" value="WD40_repeat_dom_sf"/>
</dbReference>
<feature type="domain" description="NACHT" evidence="4">
    <location>
        <begin position="48"/>
        <end position="197"/>
    </location>
</feature>
<dbReference type="InterPro" id="IPR015943">
    <property type="entry name" value="WD40/YVTN_repeat-like_dom_sf"/>
</dbReference>
<dbReference type="InParanoid" id="A0A0C3ENU0"/>
<sequence length="1009" mass="111246">DQKATLDQLAYAGGAGLDTTKLCLEGTRVDILADIVDWINNSEPDTPRVLWLYGQAGKGKSAIAHTIANWFKSLGVLGSCFCFARDQQVERRHEKIFTTIAHDLADRDPAFKRIVAEVIADDKALSTTRDVKQQWQKFILDPISKSATSMVGRVVIVIDALDETGVEASRNHILSVLASAQVAQLPSGFRVLITSRPLPDIMEALQHIPHITSKSMNDISIASAEHDIHLYVSDQLGGLMDRFSTEEISCLVRLADGLFEWARLACKFIKSHKAGFTAMERYKDLVSVSPGESKGLLDEMYLTILRDVIENKPKALARFRSVMRQIVWTQEPLPVASLNAMWRNFPDIDVPDIKVILNPMGALLSGIADVSTPVRALHASFYDFLTDSERSMEFAIEMEDIHYQLVWACVRVMQTGLCFNICQLETSYLLNSEVTDLDWRVHEYIPAHLSYACRLWAVHIQETQLVRNLAQEMELLLKDKLLFWIEALSLLKVLNVVPSHLNTIASWLEKDDAFKQVSTIARDAIKFVRAFGSAIMASTPHLYISALPFSPVQSIIYKQFSPKYSHLAQIIDGGKLSWPNLQLTIMGHDDFVTSVTFSPEGKRIASGSFDKTIHLWDAETGLQLGSPLTGHTDSVWSVAFSPDGKRIASGSFDKTISFWDAETGLQLGSPLTGHTDSVCSVAFSPDGKRIASGSQDETICLWDTETGLQLGSPLKGHTDSVWSVAFSPDGKRIASGSCDKTICFPLTGHTDSVWSVAFSPDGKRIASGSLDKTVCLWDADTGLQLGTSPLTGHTDSVYSVAFSQDGRRIASGSFDKTICLWDAETGQQLGSPLTGHTDLVRSVAFSPDGKRIASGSFDWTVCLWDAETGLQPGSLLTGHTNFADPVAFSPDGQSLTDGVVNLYSDNIPRQTSHSLCYSSNPSHALLDSNVYIPESDFNVRALVELDSGGWIVSPEGQLLLWVPSYMPRPSLYSPYMIFVIGQHTKLDLSRMVHGSRWIECNYMGHIVGK</sequence>
<feature type="repeat" description="WD" evidence="3">
    <location>
        <begin position="628"/>
        <end position="669"/>
    </location>
</feature>
<accession>A0A0C3ENU0</accession>
<dbReference type="PROSITE" id="PS50294">
    <property type="entry name" value="WD_REPEATS_REGION"/>
    <property type="match status" value="7"/>
</dbReference>
<protein>
    <recommendedName>
        <fullName evidence="4">NACHT domain-containing protein</fullName>
    </recommendedName>
</protein>
<dbReference type="InterPro" id="IPR050349">
    <property type="entry name" value="WD_LIS1/nudF_dynein_reg"/>
</dbReference>
<dbReference type="InterPro" id="IPR019775">
    <property type="entry name" value="WD40_repeat_CS"/>
</dbReference>
<keyword evidence="2" id="KW-0677">Repeat</keyword>
<feature type="repeat" description="WD" evidence="3">
    <location>
        <begin position="833"/>
        <end position="869"/>
    </location>
</feature>